<dbReference type="EMBL" id="JEXJ01000167">
    <property type="protein sequence ID" value="EXC43856.1"/>
    <property type="molecule type" value="Genomic_DNA"/>
</dbReference>
<accession>A0A009RRZ2</accession>
<comment type="caution">
    <text evidence="1">The sequence shown here is derived from an EMBL/GenBank/DDBJ whole genome shotgun (WGS) entry which is preliminary data.</text>
</comment>
<reference evidence="1 3" key="1">
    <citation type="submission" date="2014-02" db="EMBL/GenBank/DDBJ databases">
        <title>Comparative genomics and transcriptomics to identify genetic mechanisms underlying the emergence of carbapenem resistant Acinetobacter baumannii (CRAb).</title>
        <authorList>
            <person name="Harris A.D."/>
            <person name="Johnson K.J."/>
            <person name="George J."/>
            <person name="Shefchek K."/>
            <person name="Daugherty S.C."/>
            <person name="Parankush S."/>
            <person name="Sadzewicz L."/>
            <person name="Tallon L."/>
            <person name="Sengamalay N."/>
            <person name="Hazen T.H."/>
            <person name="Rasko D.A."/>
        </authorList>
    </citation>
    <scope>NUCLEOTIDE SEQUENCE [LARGE SCALE GENOMIC DNA]</scope>
    <source>
        <strain evidence="1 3">99063</strain>
    </source>
</reference>
<organism evidence="1 3">
    <name type="scientific">Acinetobacter baumannii 99063</name>
    <dbReference type="NCBI Taxonomy" id="1310630"/>
    <lineage>
        <taxon>Bacteria</taxon>
        <taxon>Pseudomonadati</taxon>
        <taxon>Pseudomonadota</taxon>
        <taxon>Gammaproteobacteria</taxon>
        <taxon>Moraxellales</taxon>
        <taxon>Moraxellaceae</taxon>
        <taxon>Acinetobacter</taxon>
        <taxon>Acinetobacter calcoaceticus/baumannii complex</taxon>
    </lineage>
</organism>
<evidence type="ECO:0000313" key="1">
    <source>
        <dbReference type="EMBL" id="EXC43856.1"/>
    </source>
</evidence>
<name>A0A009RRZ2_ACIBA</name>
<proteinExistence type="predicted"/>
<gene>
    <name evidence="2" type="ORF">J529_3982</name>
    <name evidence="1" type="ORF">J529_4085</name>
</gene>
<dbReference type="EMBL" id="JEXJ01000145">
    <property type="protein sequence ID" value="EXC44912.1"/>
    <property type="molecule type" value="Genomic_DNA"/>
</dbReference>
<sequence>MIFEIFLLLYMNRIGLPDMKNLKILCVFSTVLPLFGCVTANSIKPNDVKQYNSPQSLIDGKKLNGKDGIGKEYLFEDSVPDALIPHAYMNNLCVAQRGKLFQMSKTSLGYMTGKHISALNYPNLLAATGTFHCASNTPWNVSIEPIASRIGGVTGSDPLNFITLKTSVVSKEQADSALRTSYQQERVIETKAKKAKEKAKSDQLRLKAEYERNLVVNAPKENDIGQTICKNTPLSAYTGTLVFGQPTYNQVEGLVIASLEGFSNDKQNLKINIKGWLNNSNQISSGRDVLYKQTPLESGRVIWDSKQQWFKCNY</sequence>
<dbReference type="PATRIC" id="fig|1310630.3.peg.3816"/>
<dbReference type="AlphaFoldDB" id="A0A009RRZ2"/>
<evidence type="ECO:0000313" key="3">
    <source>
        <dbReference type="Proteomes" id="UP000020735"/>
    </source>
</evidence>
<dbReference type="Proteomes" id="UP000020735">
    <property type="component" value="Unassembled WGS sequence"/>
</dbReference>
<protein>
    <submittedName>
        <fullName evidence="1">Uncharacterized protein</fullName>
    </submittedName>
</protein>
<evidence type="ECO:0000313" key="2">
    <source>
        <dbReference type="EMBL" id="EXC44912.1"/>
    </source>
</evidence>